<evidence type="ECO:0000256" key="1">
    <source>
        <dbReference type="ARBA" id="ARBA00001165"/>
    </source>
</evidence>
<comment type="catalytic activity">
    <reaction evidence="1 7">
        <text>D-glucuronate = D-fructuronate</text>
        <dbReference type="Rhea" id="RHEA:13049"/>
        <dbReference type="ChEBI" id="CHEBI:58720"/>
        <dbReference type="ChEBI" id="CHEBI:59863"/>
        <dbReference type="EC" id="5.3.1.12"/>
    </reaction>
</comment>
<evidence type="ECO:0000256" key="5">
    <source>
        <dbReference type="ARBA" id="ARBA00020555"/>
    </source>
</evidence>
<dbReference type="Proteomes" id="UP001315967">
    <property type="component" value="Chromosome"/>
</dbReference>
<dbReference type="EMBL" id="CP102453">
    <property type="protein sequence ID" value="UUX33807.1"/>
    <property type="molecule type" value="Genomic_DNA"/>
</dbReference>
<keyword evidence="9" id="KW-1185">Reference proteome</keyword>
<gene>
    <name evidence="7 8" type="primary">uxaC</name>
    <name evidence="8" type="ORF">NRE15_13095</name>
</gene>
<dbReference type="Pfam" id="PF02614">
    <property type="entry name" value="UxaC"/>
    <property type="match status" value="1"/>
</dbReference>
<dbReference type="InterPro" id="IPR032466">
    <property type="entry name" value="Metal_Hydrolase"/>
</dbReference>
<protein>
    <recommendedName>
        <fullName evidence="5 7">Uronate isomerase</fullName>
        <ecNumber evidence="4 7">5.3.1.12</ecNumber>
    </recommendedName>
    <alternativeName>
        <fullName evidence="7">Glucuronate isomerase</fullName>
    </alternativeName>
    <alternativeName>
        <fullName evidence="7">Uronic isomerase</fullName>
    </alternativeName>
</protein>
<dbReference type="NCBIfam" id="NF002794">
    <property type="entry name" value="PRK02925.1"/>
    <property type="match status" value="1"/>
</dbReference>
<comment type="catalytic activity">
    <reaction evidence="7">
        <text>aldehydo-D-galacturonate = keto-D-tagaturonate</text>
        <dbReference type="Rhea" id="RHEA:27702"/>
        <dbReference type="ChEBI" id="CHEBI:12952"/>
        <dbReference type="ChEBI" id="CHEBI:17886"/>
    </reaction>
</comment>
<comment type="pathway">
    <text evidence="2 7">Carbohydrate metabolism; pentose and glucuronate interconversion.</text>
</comment>
<dbReference type="PANTHER" id="PTHR30068:SF4">
    <property type="entry name" value="URONATE ISOMERASE"/>
    <property type="match status" value="1"/>
</dbReference>
<name>A0ABY5P535_9LACT</name>
<reference evidence="8 9" key="1">
    <citation type="submission" date="2022-08" db="EMBL/GenBank/DDBJ databases">
        <title>Aerococcaceae sp. nov isolated from spoiled eye mask.</title>
        <authorList>
            <person name="Zhou G."/>
            <person name="Xie X.-B."/>
            <person name="Shi Q.-S."/>
            <person name="Wang Y.-S."/>
            <person name="Wen X."/>
            <person name="Peng H."/>
            <person name="Yang X.-J."/>
            <person name="Tao H.-B."/>
            <person name="Huang X.-M."/>
        </authorList>
    </citation>
    <scope>NUCLEOTIDE SEQUENCE [LARGE SCALE GENOMIC DNA]</scope>
    <source>
        <strain evidence="9">DM20194951</strain>
    </source>
</reference>
<evidence type="ECO:0000256" key="2">
    <source>
        <dbReference type="ARBA" id="ARBA00004892"/>
    </source>
</evidence>
<evidence type="ECO:0000256" key="4">
    <source>
        <dbReference type="ARBA" id="ARBA00012546"/>
    </source>
</evidence>
<evidence type="ECO:0000313" key="8">
    <source>
        <dbReference type="EMBL" id="UUX33807.1"/>
    </source>
</evidence>
<dbReference type="EC" id="5.3.1.12" evidence="4 7"/>
<evidence type="ECO:0000313" key="9">
    <source>
        <dbReference type="Proteomes" id="UP001315967"/>
    </source>
</evidence>
<sequence length="466" mass="53378">MKFIDENFMLTNEPAKRLYPYAAKMPIFDYHCHLDPKEIYENKPYENIVSIWLAGDHYKWRLMRINGVPERLITGDGANKEKFEAWAKTLSKAFGNALYHWSHLEMQQVFGIDEALTMDNWDVLYDEMNRQITERQLSPRDLIEASHVKFIGTTDHPLDDLEWHQKIAADVAINFTVAPSFRPDEAFVTHAHFSNFVTRLAEKTTKEITDFASFIKAMGERVSYFADNGCRASDHSVSEIVCVTADEAELNDIFTKAMQGEALNQHEEDAWQTEVLTALAGLYKKHGLVAQIHFGARRNTNSKMFKRIGTDSGFDSIGDQTNLAKHLNLFLNHLTLQDKLPKMIFYNLNPAYNRLVANAIQNFQANEEGLVNKLHFGAAWWFGDTESGMLDQMQMLSEEGLLANFLGMLTDSRSFLSYQRHDYFRRILANMIGQWVVDGKVPNDEALLGKLMEDIAFNNANIYFGG</sequence>
<dbReference type="GO" id="GO:0008880">
    <property type="term" value="F:glucuronate isomerase activity"/>
    <property type="evidence" value="ECO:0007669"/>
    <property type="project" value="UniProtKB-EC"/>
</dbReference>
<dbReference type="SUPFAM" id="SSF51556">
    <property type="entry name" value="Metallo-dependent hydrolases"/>
    <property type="match status" value="1"/>
</dbReference>
<accession>A0ABY5P535</accession>
<keyword evidence="6 7" id="KW-0413">Isomerase</keyword>
<dbReference type="PANTHER" id="PTHR30068">
    <property type="entry name" value="URONATE ISOMERASE"/>
    <property type="match status" value="1"/>
</dbReference>
<evidence type="ECO:0000256" key="6">
    <source>
        <dbReference type="ARBA" id="ARBA00023235"/>
    </source>
</evidence>
<dbReference type="Gene3D" id="1.10.2020.10">
    <property type="entry name" value="uronate isomerase, domain 2, chain A"/>
    <property type="match status" value="1"/>
</dbReference>
<evidence type="ECO:0000256" key="3">
    <source>
        <dbReference type="ARBA" id="ARBA00008397"/>
    </source>
</evidence>
<organism evidence="8 9">
    <name type="scientific">Fundicoccus culcitae</name>
    <dbReference type="NCBI Taxonomy" id="2969821"/>
    <lineage>
        <taxon>Bacteria</taxon>
        <taxon>Bacillati</taxon>
        <taxon>Bacillota</taxon>
        <taxon>Bacilli</taxon>
        <taxon>Lactobacillales</taxon>
        <taxon>Aerococcaceae</taxon>
        <taxon>Fundicoccus</taxon>
    </lineage>
</organism>
<comment type="similarity">
    <text evidence="3 7">Belongs to the metallo-dependent hydrolases superfamily. Uronate isomerase family.</text>
</comment>
<dbReference type="Gene3D" id="3.20.20.140">
    <property type="entry name" value="Metal-dependent hydrolases"/>
    <property type="match status" value="1"/>
</dbReference>
<dbReference type="InterPro" id="IPR003766">
    <property type="entry name" value="Uronate_isomerase"/>
</dbReference>
<proteinExistence type="inferred from homology"/>
<dbReference type="HAMAP" id="MF_00675">
    <property type="entry name" value="UxaC"/>
    <property type="match status" value="1"/>
</dbReference>
<dbReference type="RefSeq" id="WP_313793309.1">
    <property type="nucleotide sequence ID" value="NZ_CP102453.1"/>
</dbReference>
<evidence type="ECO:0000256" key="7">
    <source>
        <dbReference type="HAMAP-Rule" id="MF_00675"/>
    </source>
</evidence>